<dbReference type="Pfam" id="PF08240">
    <property type="entry name" value="ADH_N"/>
    <property type="match status" value="1"/>
</dbReference>
<reference evidence="2 3" key="1">
    <citation type="journal article" date="2020" name="ISME J.">
        <title>Uncovering the hidden diversity of litter-decomposition mechanisms in mushroom-forming fungi.</title>
        <authorList>
            <person name="Floudas D."/>
            <person name="Bentzer J."/>
            <person name="Ahren D."/>
            <person name="Johansson T."/>
            <person name="Persson P."/>
            <person name="Tunlid A."/>
        </authorList>
    </citation>
    <scope>NUCLEOTIDE SEQUENCE [LARGE SCALE GENOMIC DNA]</scope>
    <source>
        <strain evidence="2 3">CBS 291.85</strain>
    </source>
</reference>
<dbReference type="PANTHER" id="PTHR45348">
    <property type="entry name" value="HYPOTHETICAL OXIDOREDUCTASE (EUROFUNG)"/>
    <property type="match status" value="1"/>
</dbReference>
<dbReference type="PANTHER" id="PTHR45348:SF2">
    <property type="entry name" value="ZINC-TYPE ALCOHOL DEHYDROGENASE-LIKE PROTEIN C2E1P3.01"/>
    <property type="match status" value="1"/>
</dbReference>
<proteinExistence type="predicted"/>
<dbReference type="Gene3D" id="3.40.50.720">
    <property type="entry name" value="NAD(P)-binding Rossmann-like Domain"/>
    <property type="match status" value="1"/>
</dbReference>
<accession>A0A8H5CNU2</accession>
<protein>
    <recommendedName>
        <fullName evidence="1">Alcohol dehydrogenase-like N-terminal domain-containing protein</fullName>
    </recommendedName>
</protein>
<organism evidence="2 3">
    <name type="scientific">Tetrapyrgos nigripes</name>
    <dbReference type="NCBI Taxonomy" id="182062"/>
    <lineage>
        <taxon>Eukaryota</taxon>
        <taxon>Fungi</taxon>
        <taxon>Dikarya</taxon>
        <taxon>Basidiomycota</taxon>
        <taxon>Agaricomycotina</taxon>
        <taxon>Agaricomycetes</taxon>
        <taxon>Agaricomycetidae</taxon>
        <taxon>Agaricales</taxon>
        <taxon>Marasmiineae</taxon>
        <taxon>Marasmiaceae</taxon>
        <taxon>Tetrapyrgos</taxon>
    </lineage>
</organism>
<dbReference type="Gene3D" id="3.90.180.10">
    <property type="entry name" value="Medium-chain alcohol dehydrogenases, catalytic domain"/>
    <property type="match status" value="1"/>
</dbReference>
<evidence type="ECO:0000313" key="2">
    <source>
        <dbReference type="EMBL" id="KAF5345155.1"/>
    </source>
</evidence>
<sequence>MPVKCTRISMNSSLLLGTYGCRYIMTRRKLEILDTMSFQKAFVLDSRKGSFIVTTRPIPKPGSGSLLVKIQATALNPVDWKIQAHDLEFLAKEFPAVLGSDAAGDVEEVGEGVEGWKRGDRIYFQGYYTNDQATFQQYCLISADVAAKACAMSSFDETFCSPADIVFHRSQKDIATPKQPLFLLPSHVVYLVFSPEADRSCFESYFRPHCEVYGTASSGTIFFLLSVSITLTYLQSALGVLHQSGNMFSPIIAYASAKHGPYLKELGATHIIDRQSVSFANLPSTVSNILSETTSSPSNSSSTPFLVTMLKKLDTHV</sequence>
<dbReference type="EMBL" id="JAACJM010000114">
    <property type="protein sequence ID" value="KAF5345155.1"/>
    <property type="molecule type" value="Genomic_DNA"/>
</dbReference>
<evidence type="ECO:0000259" key="1">
    <source>
        <dbReference type="Pfam" id="PF08240"/>
    </source>
</evidence>
<gene>
    <name evidence="2" type="ORF">D9758_009642</name>
</gene>
<evidence type="ECO:0000313" key="3">
    <source>
        <dbReference type="Proteomes" id="UP000559256"/>
    </source>
</evidence>
<dbReference type="AlphaFoldDB" id="A0A8H5CNU2"/>
<feature type="domain" description="Alcohol dehydrogenase-like N-terminal" evidence="1">
    <location>
        <begin position="63"/>
        <end position="166"/>
    </location>
</feature>
<dbReference type="InterPro" id="IPR013154">
    <property type="entry name" value="ADH-like_N"/>
</dbReference>
<dbReference type="InterPro" id="IPR047122">
    <property type="entry name" value="Trans-enoyl_RdTase-like"/>
</dbReference>
<dbReference type="PROSITE" id="PS51257">
    <property type="entry name" value="PROKAR_LIPOPROTEIN"/>
    <property type="match status" value="1"/>
</dbReference>
<name>A0A8H5CNU2_9AGAR</name>
<dbReference type="OrthoDB" id="3233595at2759"/>
<keyword evidence="3" id="KW-1185">Reference proteome</keyword>
<dbReference type="InterPro" id="IPR011032">
    <property type="entry name" value="GroES-like_sf"/>
</dbReference>
<dbReference type="SUPFAM" id="SSF50129">
    <property type="entry name" value="GroES-like"/>
    <property type="match status" value="1"/>
</dbReference>
<comment type="caution">
    <text evidence="2">The sequence shown here is derived from an EMBL/GenBank/DDBJ whole genome shotgun (WGS) entry which is preliminary data.</text>
</comment>
<dbReference type="Proteomes" id="UP000559256">
    <property type="component" value="Unassembled WGS sequence"/>
</dbReference>
<dbReference type="GO" id="GO:0016651">
    <property type="term" value="F:oxidoreductase activity, acting on NAD(P)H"/>
    <property type="evidence" value="ECO:0007669"/>
    <property type="project" value="InterPro"/>
</dbReference>